<keyword evidence="1" id="KW-0472">Membrane</keyword>
<evidence type="ECO:0000313" key="2">
    <source>
        <dbReference type="EMBL" id="OHA68084.1"/>
    </source>
</evidence>
<protein>
    <submittedName>
        <fullName evidence="2">Uncharacterized protein</fullName>
    </submittedName>
</protein>
<keyword evidence="1" id="KW-0812">Transmembrane</keyword>
<dbReference type="EMBL" id="MHTY01000031">
    <property type="protein sequence ID" value="OHA68084.1"/>
    <property type="molecule type" value="Genomic_DNA"/>
</dbReference>
<feature type="transmembrane region" description="Helical" evidence="1">
    <location>
        <begin position="45"/>
        <end position="64"/>
    </location>
</feature>
<dbReference type="AlphaFoldDB" id="A0A1G2R5G8"/>
<name>A0A1G2R5G8_9BACT</name>
<evidence type="ECO:0000256" key="1">
    <source>
        <dbReference type="SAM" id="Phobius"/>
    </source>
</evidence>
<feature type="transmembrane region" description="Helical" evidence="1">
    <location>
        <begin position="21"/>
        <end position="39"/>
    </location>
</feature>
<dbReference type="Proteomes" id="UP000178529">
    <property type="component" value="Unassembled WGS sequence"/>
</dbReference>
<proteinExistence type="predicted"/>
<accession>A0A1G2R5G8</accession>
<sequence length="136" mass="15134">METELQKGYRAVMPHYYGDTVRKLFLVGAVVILVATPLFAHLFSFSAFLPLFVVILFGIIAGLVSPAQKIVSVLETVISGLAVVGFGIYAVLLQLKPDHRDIHQIILFVLTIVLAINFLFALYYSVKTLRGHFLKK</sequence>
<gene>
    <name evidence="2" type="ORF">A3J68_00930</name>
</gene>
<feature type="transmembrane region" description="Helical" evidence="1">
    <location>
        <begin position="71"/>
        <end position="93"/>
    </location>
</feature>
<feature type="transmembrane region" description="Helical" evidence="1">
    <location>
        <begin position="105"/>
        <end position="126"/>
    </location>
</feature>
<organism evidence="2 3">
    <name type="scientific">Candidatus Wildermuthbacteria bacterium RIFCSPHIGHO2_02_FULL_48_16</name>
    <dbReference type="NCBI Taxonomy" id="1802453"/>
    <lineage>
        <taxon>Bacteria</taxon>
        <taxon>Candidatus Wildermuthiibacteriota</taxon>
    </lineage>
</organism>
<evidence type="ECO:0000313" key="3">
    <source>
        <dbReference type="Proteomes" id="UP000178529"/>
    </source>
</evidence>
<comment type="caution">
    <text evidence="2">The sequence shown here is derived from an EMBL/GenBank/DDBJ whole genome shotgun (WGS) entry which is preliminary data.</text>
</comment>
<reference evidence="2 3" key="1">
    <citation type="journal article" date="2016" name="Nat. Commun.">
        <title>Thousands of microbial genomes shed light on interconnected biogeochemical processes in an aquifer system.</title>
        <authorList>
            <person name="Anantharaman K."/>
            <person name="Brown C.T."/>
            <person name="Hug L.A."/>
            <person name="Sharon I."/>
            <person name="Castelle C.J."/>
            <person name="Probst A.J."/>
            <person name="Thomas B.C."/>
            <person name="Singh A."/>
            <person name="Wilkins M.J."/>
            <person name="Karaoz U."/>
            <person name="Brodie E.L."/>
            <person name="Williams K.H."/>
            <person name="Hubbard S.S."/>
            <person name="Banfield J.F."/>
        </authorList>
    </citation>
    <scope>NUCLEOTIDE SEQUENCE [LARGE SCALE GENOMIC DNA]</scope>
</reference>
<keyword evidence="1" id="KW-1133">Transmembrane helix</keyword>